<dbReference type="AlphaFoldDB" id="A0A371CX83"/>
<protein>
    <submittedName>
        <fullName evidence="1">Uncharacterized protein</fullName>
    </submittedName>
</protein>
<proteinExistence type="predicted"/>
<evidence type="ECO:0000313" key="2">
    <source>
        <dbReference type="Proteomes" id="UP000256964"/>
    </source>
</evidence>
<dbReference type="Proteomes" id="UP000256964">
    <property type="component" value="Unassembled WGS sequence"/>
</dbReference>
<organism evidence="1 2">
    <name type="scientific">Lentinus brumalis</name>
    <dbReference type="NCBI Taxonomy" id="2498619"/>
    <lineage>
        <taxon>Eukaryota</taxon>
        <taxon>Fungi</taxon>
        <taxon>Dikarya</taxon>
        <taxon>Basidiomycota</taxon>
        <taxon>Agaricomycotina</taxon>
        <taxon>Agaricomycetes</taxon>
        <taxon>Polyporales</taxon>
        <taxon>Polyporaceae</taxon>
        <taxon>Lentinus</taxon>
    </lineage>
</organism>
<evidence type="ECO:0000313" key="1">
    <source>
        <dbReference type="EMBL" id="RDX44890.1"/>
    </source>
</evidence>
<dbReference type="EMBL" id="KZ857444">
    <property type="protein sequence ID" value="RDX44890.1"/>
    <property type="molecule type" value="Genomic_DNA"/>
</dbReference>
<keyword evidence="2" id="KW-1185">Reference proteome</keyword>
<sequence>MLENSFRLPKWSEDLPFSWYVSRPLFDSATNKAQDADQEREDPQITEGTLMHSPASQGQNNDTAIPEEMLQAGSTGVRRCSFPRLLHSRRMDSDGAPSGYFGPCGIRERAVTARVAARVVYPQLAACGRQQSCRRMPSGLEHFEAVAQGRSSGGCHDGTRNMPGFICDPIVHGNRSNAC</sequence>
<gene>
    <name evidence="1" type="ORF">OH76DRAFT_1039209</name>
</gene>
<accession>A0A371CX83</accession>
<reference evidence="1 2" key="1">
    <citation type="journal article" date="2018" name="Biotechnol. Biofuels">
        <title>Integrative visual omics of the white-rot fungus Polyporus brumalis exposes the biotechnological potential of its oxidative enzymes for delignifying raw plant biomass.</title>
        <authorList>
            <person name="Miyauchi S."/>
            <person name="Rancon A."/>
            <person name="Drula E."/>
            <person name="Hage H."/>
            <person name="Chaduli D."/>
            <person name="Favel A."/>
            <person name="Grisel S."/>
            <person name="Henrissat B."/>
            <person name="Herpoel-Gimbert I."/>
            <person name="Ruiz-Duenas F.J."/>
            <person name="Chevret D."/>
            <person name="Hainaut M."/>
            <person name="Lin J."/>
            <person name="Wang M."/>
            <person name="Pangilinan J."/>
            <person name="Lipzen A."/>
            <person name="Lesage-Meessen L."/>
            <person name="Navarro D."/>
            <person name="Riley R."/>
            <person name="Grigoriev I.V."/>
            <person name="Zhou S."/>
            <person name="Raouche S."/>
            <person name="Rosso M.N."/>
        </authorList>
    </citation>
    <scope>NUCLEOTIDE SEQUENCE [LARGE SCALE GENOMIC DNA]</scope>
    <source>
        <strain evidence="1 2">BRFM 1820</strain>
    </source>
</reference>
<name>A0A371CX83_9APHY</name>